<dbReference type="STRING" id="742152.A0A2H3J1E5"/>
<name>A0A2H3J1E5_WOLCO</name>
<evidence type="ECO:0000256" key="4">
    <source>
        <dbReference type="ARBA" id="ARBA00023002"/>
    </source>
</evidence>
<feature type="non-terminal residue" evidence="8">
    <location>
        <position position="1"/>
    </location>
</feature>
<dbReference type="Proteomes" id="UP000218811">
    <property type="component" value="Unassembled WGS sequence"/>
</dbReference>
<comment type="cofactor">
    <cofactor evidence="1 6">
        <name>heme</name>
        <dbReference type="ChEBI" id="CHEBI:30413"/>
    </cofactor>
</comment>
<dbReference type="EMBL" id="KB467854">
    <property type="protein sequence ID" value="PCH35791.1"/>
    <property type="molecule type" value="Genomic_DNA"/>
</dbReference>
<keyword evidence="3 6" id="KW-0479">Metal-binding</keyword>
<evidence type="ECO:0000313" key="9">
    <source>
        <dbReference type="Proteomes" id="UP000218811"/>
    </source>
</evidence>
<evidence type="ECO:0000256" key="3">
    <source>
        <dbReference type="ARBA" id="ARBA00022723"/>
    </source>
</evidence>
<reference evidence="8 9" key="1">
    <citation type="journal article" date="2012" name="Science">
        <title>The Paleozoic origin of enzymatic lignin decomposition reconstructed from 31 fungal genomes.</title>
        <authorList>
            <person name="Floudas D."/>
            <person name="Binder M."/>
            <person name="Riley R."/>
            <person name="Barry K."/>
            <person name="Blanchette R.A."/>
            <person name="Henrissat B."/>
            <person name="Martinez A.T."/>
            <person name="Otillar R."/>
            <person name="Spatafora J.W."/>
            <person name="Yadav J.S."/>
            <person name="Aerts A."/>
            <person name="Benoit I."/>
            <person name="Boyd A."/>
            <person name="Carlson A."/>
            <person name="Copeland A."/>
            <person name="Coutinho P.M."/>
            <person name="de Vries R.P."/>
            <person name="Ferreira P."/>
            <person name="Findley K."/>
            <person name="Foster B."/>
            <person name="Gaskell J."/>
            <person name="Glotzer D."/>
            <person name="Gorecki P."/>
            <person name="Heitman J."/>
            <person name="Hesse C."/>
            <person name="Hori C."/>
            <person name="Igarashi K."/>
            <person name="Jurgens J.A."/>
            <person name="Kallen N."/>
            <person name="Kersten P."/>
            <person name="Kohler A."/>
            <person name="Kuees U."/>
            <person name="Kumar T.K.A."/>
            <person name="Kuo A."/>
            <person name="LaButti K."/>
            <person name="Larrondo L.F."/>
            <person name="Lindquist E."/>
            <person name="Ling A."/>
            <person name="Lombard V."/>
            <person name="Lucas S."/>
            <person name="Lundell T."/>
            <person name="Martin R."/>
            <person name="McLaughlin D.J."/>
            <person name="Morgenstern I."/>
            <person name="Morin E."/>
            <person name="Murat C."/>
            <person name="Nagy L.G."/>
            <person name="Nolan M."/>
            <person name="Ohm R.A."/>
            <person name="Patyshakuliyeva A."/>
            <person name="Rokas A."/>
            <person name="Ruiz-Duenas F.J."/>
            <person name="Sabat G."/>
            <person name="Salamov A."/>
            <person name="Samejima M."/>
            <person name="Schmutz J."/>
            <person name="Slot J.C."/>
            <person name="St John F."/>
            <person name="Stenlid J."/>
            <person name="Sun H."/>
            <person name="Sun S."/>
            <person name="Syed K."/>
            <person name="Tsang A."/>
            <person name="Wiebenga A."/>
            <person name="Young D."/>
            <person name="Pisabarro A."/>
            <person name="Eastwood D.C."/>
            <person name="Martin F."/>
            <person name="Cullen D."/>
            <person name="Grigoriev I.V."/>
            <person name="Hibbett D.S."/>
        </authorList>
    </citation>
    <scope>NUCLEOTIDE SEQUENCE [LARGE SCALE GENOMIC DNA]</scope>
    <source>
        <strain evidence="8 9">MD-104</strain>
    </source>
</reference>
<dbReference type="SUPFAM" id="SSF48264">
    <property type="entry name" value="Cytochrome P450"/>
    <property type="match status" value="1"/>
</dbReference>
<dbReference type="OMA" id="LAMASMN"/>
<dbReference type="PANTHER" id="PTHR46206">
    <property type="entry name" value="CYTOCHROME P450"/>
    <property type="match status" value="1"/>
</dbReference>
<proteinExistence type="inferred from homology"/>
<feature type="binding site" description="axial binding residue" evidence="6">
    <location>
        <position position="412"/>
    </location>
    <ligand>
        <name>heme</name>
        <dbReference type="ChEBI" id="CHEBI:30413"/>
    </ligand>
    <ligandPart>
        <name>Fe</name>
        <dbReference type="ChEBI" id="CHEBI:18248"/>
    </ligandPart>
</feature>
<dbReference type="InterPro" id="IPR001128">
    <property type="entry name" value="Cyt_P450"/>
</dbReference>
<organism evidence="8 9">
    <name type="scientific">Wolfiporia cocos (strain MD-104)</name>
    <name type="common">Brown rot fungus</name>
    <dbReference type="NCBI Taxonomy" id="742152"/>
    <lineage>
        <taxon>Eukaryota</taxon>
        <taxon>Fungi</taxon>
        <taxon>Dikarya</taxon>
        <taxon>Basidiomycota</taxon>
        <taxon>Agaricomycotina</taxon>
        <taxon>Agaricomycetes</taxon>
        <taxon>Polyporales</taxon>
        <taxon>Phaeolaceae</taxon>
        <taxon>Wolfiporia</taxon>
    </lineage>
</organism>
<sequence length="471" mass="52457">IHSIPTIGHSLPVSSYISAFKFLRNARQIVKEGYARHKVFKIATWDRWIVYVSGPEMNDELRRLPDDVASIEKAIDEWMYTEYSFGAPEHNLTIPIVHSVLVRDLSGIIPAIVDEVGLVFEELFPQESGNYWVELTNLPNFMSNAVARIVNRVFIGAPICREPGYLKIVTNYASDVIKAKVILDLFPKLLKPLIGNILPWRARATRHLKHYLSETIADRQASLDAYGNGCKEKQDDFLMRIVKGARDLGGSMESILIGILIANFTAVHTSSAAVVATLFHIASQPEYIAALREDILSATRAEGWTRGSVNSMWKLDSFIKETLRWQGLGIASLRRKALKTVTFSDGTVVPAGVHIYAAPAATHRDSTLYEDADTFKPFRFSDKRNQAGQSAKHQLVNTSPEYIVFGHGKHACPGRFFAAIVIKIFIANLLLKYDVKMGGDGSLPENVMIGASAMLSSKAKVLFRRRQVVDA</sequence>
<evidence type="ECO:0000313" key="8">
    <source>
        <dbReference type="EMBL" id="PCH35791.1"/>
    </source>
</evidence>
<keyword evidence="9" id="KW-1185">Reference proteome</keyword>
<dbReference type="Gene3D" id="1.10.630.10">
    <property type="entry name" value="Cytochrome P450"/>
    <property type="match status" value="1"/>
</dbReference>
<dbReference type="GO" id="GO:0004497">
    <property type="term" value="F:monooxygenase activity"/>
    <property type="evidence" value="ECO:0007669"/>
    <property type="project" value="UniProtKB-KW"/>
</dbReference>
<protein>
    <submittedName>
        <fullName evidence="8">Cytochrome P450</fullName>
    </submittedName>
</protein>
<dbReference type="GO" id="GO:0020037">
    <property type="term" value="F:heme binding"/>
    <property type="evidence" value="ECO:0007669"/>
    <property type="project" value="InterPro"/>
</dbReference>
<evidence type="ECO:0000256" key="2">
    <source>
        <dbReference type="ARBA" id="ARBA00010617"/>
    </source>
</evidence>
<accession>A0A2H3J1E5</accession>
<keyword evidence="6 7" id="KW-0349">Heme</keyword>
<evidence type="ECO:0000256" key="1">
    <source>
        <dbReference type="ARBA" id="ARBA00001971"/>
    </source>
</evidence>
<gene>
    <name evidence="8" type="ORF">WOLCODRAFT_80785</name>
</gene>
<dbReference type="PRINTS" id="PR00463">
    <property type="entry name" value="EP450I"/>
</dbReference>
<dbReference type="OrthoDB" id="1844152at2759"/>
<evidence type="ECO:0000256" key="5">
    <source>
        <dbReference type="ARBA" id="ARBA00023004"/>
    </source>
</evidence>
<dbReference type="CDD" id="cd11041">
    <property type="entry name" value="CYP503A1-like"/>
    <property type="match status" value="1"/>
</dbReference>
<dbReference type="GO" id="GO:0016705">
    <property type="term" value="F:oxidoreductase activity, acting on paired donors, with incorporation or reduction of molecular oxygen"/>
    <property type="evidence" value="ECO:0007669"/>
    <property type="project" value="InterPro"/>
</dbReference>
<evidence type="ECO:0000256" key="6">
    <source>
        <dbReference type="PIRSR" id="PIRSR602401-1"/>
    </source>
</evidence>
<dbReference type="InterPro" id="IPR036396">
    <property type="entry name" value="Cyt_P450_sf"/>
</dbReference>
<keyword evidence="4 7" id="KW-0560">Oxidoreductase</keyword>
<dbReference type="InterPro" id="IPR002401">
    <property type="entry name" value="Cyt_P450_E_grp-I"/>
</dbReference>
<keyword evidence="7" id="KW-0503">Monooxygenase</keyword>
<dbReference type="InterPro" id="IPR017972">
    <property type="entry name" value="Cyt_P450_CS"/>
</dbReference>
<evidence type="ECO:0000256" key="7">
    <source>
        <dbReference type="RuleBase" id="RU000461"/>
    </source>
</evidence>
<dbReference type="Pfam" id="PF00067">
    <property type="entry name" value="p450"/>
    <property type="match status" value="1"/>
</dbReference>
<dbReference type="PROSITE" id="PS00086">
    <property type="entry name" value="CYTOCHROME_P450"/>
    <property type="match status" value="1"/>
</dbReference>
<comment type="similarity">
    <text evidence="2 7">Belongs to the cytochrome P450 family.</text>
</comment>
<dbReference type="GO" id="GO:0005506">
    <property type="term" value="F:iron ion binding"/>
    <property type="evidence" value="ECO:0007669"/>
    <property type="project" value="InterPro"/>
</dbReference>
<keyword evidence="5 6" id="KW-0408">Iron</keyword>
<dbReference type="AlphaFoldDB" id="A0A2H3J1E5"/>